<dbReference type="InterPro" id="IPR052893">
    <property type="entry name" value="TCS_response_regulator"/>
</dbReference>
<feature type="modified residue" description="4-aspartylphosphate" evidence="1">
    <location>
        <position position="60"/>
    </location>
</feature>
<evidence type="ECO:0000259" key="2">
    <source>
        <dbReference type="PROSITE" id="PS50110"/>
    </source>
</evidence>
<evidence type="ECO:0000313" key="3">
    <source>
        <dbReference type="EMBL" id="GGR98674.1"/>
    </source>
</evidence>
<dbReference type="CDD" id="cd17557">
    <property type="entry name" value="REC_Rcp-like"/>
    <property type="match status" value="1"/>
</dbReference>
<evidence type="ECO:0000256" key="1">
    <source>
        <dbReference type="PROSITE-ProRule" id="PRU00169"/>
    </source>
</evidence>
<dbReference type="EMBL" id="BMQN01000006">
    <property type="protein sequence ID" value="GGR98674.1"/>
    <property type="molecule type" value="Genomic_DNA"/>
</dbReference>
<dbReference type="InterPro" id="IPR001789">
    <property type="entry name" value="Sig_transdc_resp-reg_receiver"/>
</dbReference>
<organism evidence="3 4">
    <name type="scientific">Deinococcus sedimenti</name>
    <dbReference type="NCBI Taxonomy" id="1867090"/>
    <lineage>
        <taxon>Bacteria</taxon>
        <taxon>Thermotogati</taxon>
        <taxon>Deinococcota</taxon>
        <taxon>Deinococci</taxon>
        <taxon>Deinococcales</taxon>
        <taxon>Deinococcaceae</taxon>
        <taxon>Deinococcus</taxon>
    </lineage>
</organism>
<dbReference type="Proteomes" id="UP000644548">
    <property type="component" value="Unassembled WGS sequence"/>
</dbReference>
<dbReference type="Pfam" id="PF00072">
    <property type="entry name" value="Response_reg"/>
    <property type="match status" value="1"/>
</dbReference>
<keyword evidence="4" id="KW-1185">Reference proteome</keyword>
<feature type="domain" description="Response regulatory" evidence="2">
    <location>
        <begin position="6"/>
        <end position="127"/>
    </location>
</feature>
<dbReference type="InterPro" id="IPR011006">
    <property type="entry name" value="CheY-like_superfamily"/>
</dbReference>
<comment type="caution">
    <text evidence="3">The sequence shown here is derived from an EMBL/GenBank/DDBJ whole genome shotgun (WGS) entry which is preliminary data.</text>
</comment>
<dbReference type="PANTHER" id="PTHR44520">
    <property type="entry name" value="RESPONSE REGULATOR RCP1-RELATED"/>
    <property type="match status" value="1"/>
</dbReference>
<dbReference type="SMART" id="SM00448">
    <property type="entry name" value="REC"/>
    <property type="match status" value="1"/>
</dbReference>
<accession>A0ABQ2S540</accession>
<dbReference type="RefSeq" id="WP_189073668.1">
    <property type="nucleotide sequence ID" value="NZ_BMQN01000006.1"/>
</dbReference>
<sequence length="145" mass="15982">MSRPFTLLLVEDELADAELFQDMLAEVAPDIHVTHVEHGQAALDHLTGPPQPRPDLIVLDLNMPVMNGHDFLAQAKGVAALRSIPVLVLSTSDHPEDIHRAYDGQASGYVLKPGTYQEYTQVLSTIQAYWRGLVKLPSLEELSGF</sequence>
<dbReference type="SUPFAM" id="SSF52172">
    <property type="entry name" value="CheY-like"/>
    <property type="match status" value="1"/>
</dbReference>
<proteinExistence type="predicted"/>
<gene>
    <name evidence="3" type="ORF">GCM10008960_26690</name>
</gene>
<reference evidence="4" key="1">
    <citation type="journal article" date="2019" name="Int. J. Syst. Evol. Microbiol.">
        <title>The Global Catalogue of Microorganisms (GCM) 10K type strain sequencing project: providing services to taxonomists for standard genome sequencing and annotation.</title>
        <authorList>
            <consortium name="The Broad Institute Genomics Platform"/>
            <consortium name="The Broad Institute Genome Sequencing Center for Infectious Disease"/>
            <person name="Wu L."/>
            <person name="Ma J."/>
        </authorList>
    </citation>
    <scope>NUCLEOTIDE SEQUENCE [LARGE SCALE GENOMIC DNA]</scope>
    <source>
        <strain evidence="4">JCM 31405</strain>
    </source>
</reference>
<protein>
    <submittedName>
        <fullName evidence="3">Response regulator</fullName>
    </submittedName>
</protein>
<dbReference type="PROSITE" id="PS50110">
    <property type="entry name" value="RESPONSE_REGULATORY"/>
    <property type="match status" value="1"/>
</dbReference>
<evidence type="ECO:0000313" key="4">
    <source>
        <dbReference type="Proteomes" id="UP000644548"/>
    </source>
</evidence>
<dbReference type="PANTHER" id="PTHR44520:SF2">
    <property type="entry name" value="RESPONSE REGULATOR RCP1"/>
    <property type="match status" value="1"/>
</dbReference>
<name>A0ABQ2S540_9DEIO</name>
<keyword evidence="1" id="KW-0597">Phosphoprotein</keyword>
<dbReference type="Gene3D" id="3.40.50.2300">
    <property type="match status" value="1"/>
</dbReference>